<keyword evidence="15" id="KW-0408">Iron</keyword>
<evidence type="ECO:0000256" key="5">
    <source>
        <dbReference type="ARBA" id="ARBA00012951"/>
    </source>
</evidence>
<dbReference type="Gene3D" id="1.20.5.510">
    <property type="entry name" value="Single helix bin"/>
    <property type="match status" value="1"/>
</dbReference>
<evidence type="ECO:0000256" key="3">
    <source>
        <dbReference type="ARBA" id="ARBA00010651"/>
    </source>
</evidence>
<comment type="subunit">
    <text evidence="4 21">The main subunits of complex b-c1 are: cytochrome b, cytochrome c1 and the Rieske protein.</text>
</comment>
<comment type="similarity">
    <text evidence="3">Belongs to the Rieske iron-sulfur protein family.</text>
</comment>
<comment type="miscellaneous">
    <text evidence="20">The Rieske protein is a high potential 2Fe-2S protein.</text>
</comment>
<keyword evidence="16" id="KW-0411">Iron-sulfur</keyword>
<evidence type="ECO:0000256" key="16">
    <source>
        <dbReference type="ARBA" id="ARBA00023014"/>
    </source>
</evidence>
<evidence type="ECO:0000259" key="22">
    <source>
        <dbReference type="PROSITE" id="PS51296"/>
    </source>
</evidence>
<evidence type="ECO:0000256" key="4">
    <source>
        <dbReference type="ARBA" id="ARBA00011649"/>
    </source>
</evidence>
<dbReference type="InterPro" id="IPR006311">
    <property type="entry name" value="TAT_signal"/>
</dbReference>
<sequence>MPSSEKSLPKDMDRRDFLNVAAVGLTGIGVCGAAVPFIAQMNPSKDVAEQEKTEVDISSVQPGQTVKVVWRGQPVFIRNLTEQEITEANAVAMSDLRDPETLEQRTKAGKNNWLVTMALCTHLGCIPQGGNAGEPKGEYGGYICSCHGSAFDTAGRIRRGPAPTNLTVPPYRFISPSVISIG</sequence>
<dbReference type="GO" id="GO:0046872">
    <property type="term" value="F:metal ion binding"/>
    <property type="evidence" value="ECO:0007669"/>
    <property type="project" value="UniProtKB-KW"/>
</dbReference>
<keyword evidence="18" id="KW-1015">Disulfide bond</keyword>
<dbReference type="PROSITE" id="PS51296">
    <property type="entry name" value="RIESKE"/>
    <property type="match status" value="1"/>
</dbReference>
<evidence type="ECO:0000256" key="11">
    <source>
        <dbReference type="ARBA" id="ARBA00022723"/>
    </source>
</evidence>
<keyword evidence="8" id="KW-1003">Cell membrane</keyword>
<feature type="transmembrane region" description="Helical" evidence="20">
    <location>
        <begin position="20"/>
        <end position="39"/>
    </location>
</feature>
<evidence type="ECO:0000256" key="1">
    <source>
        <dbReference type="ARBA" id="ARBA00002444"/>
    </source>
</evidence>
<dbReference type="InterPro" id="IPR036922">
    <property type="entry name" value="Rieske_2Fe-2S_sf"/>
</dbReference>
<dbReference type="InterPro" id="IPR014349">
    <property type="entry name" value="Rieske_Fe-S_prot"/>
</dbReference>
<keyword evidence="13 20" id="KW-0249">Electron transport</keyword>
<name>A0A542W1B2_ZYMMB</name>
<comment type="subcellular location">
    <subcellularLocation>
        <location evidence="2">Cell membrane</location>
        <topology evidence="2">Single-pass membrane protein</topology>
    </subcellularLocation>
</comment>
<evidence type="ECO:0000256" key="14">
    <source>
        <dbReference type="ARBA" id="ARBA00022989"/>
    </source>
</evidence>
<dbReference type="FunFam" id="2.102.10.10:FF:000001">
    <property type="entry name" value="Cytochrome b-c1 complex subunit Rieske, mitochondrial"/>
    <property type="match status" value="1"/>
</dbReference>
<dbReference type="InterPro" id="IPR005805">
    <property type="entry name" value="Rieske_Fe-S_prot_C"/>
</dbReference>
<dbReference type="RefSeq" id="WP_141919710.1">
    <property type="nucleotide sequence ID" value="NZ_VFOF01000001.1"/>
</dbReference>
<dbReference type="EMBL" id="VFOF01000001">
    <property type="protein sequence ID" value="TQL17364.1"/>
    <property type="molecule type" value="Genomic_DNA"/>
</dbReference>
<comment type="catalytic activity">
    <reaction evidence="19 20">
        <text>a quinol + 2 Fe(III)-[cytochrome c](out) = a quinone + 2 Fe(II)-[cytochrome c](out) + 2 H(+)(out)</text>
        <dbReference type="Rhea" id="RHEA:11484"/>
        <dbReference type="Rhea" id="RHEA-COMP:10350"/>
        <dbReference type="Rhea" id="RHEA-COMP:14399"/>
        <dbReference type="ChEBI" id="CHEBI:15378"/>
        <dbReference type="ChEBI" id="CHEBI:24646"/>
        <dbReference type="ChEBI" id="CHEBI:29033"/>
        <dbReference type="ChEBI" id="CHEBI:29034"/>
        <dbReference type="ChEBI" id="CHEBI:132124"/>
        <dbReference type="EC" id="7.1.1.8"/>
    </reaction>
</comment>
<dbReference type="Proteomes" id="UP000316887">
    <property type="component" value="Unassembled WGS sequence"/>
</dbReference>
<keyword evidence="9 20" id="KW-0812">Transmembrane</keyword>
<dbReference type="PANTHER" id="PTHR10134">
    <property type="entry name" value="CYTOCHROME B-C1 COMPLEX SUBUNIT RIESKE, MITOCHONDRIAL"/>
    <property type="match status" value="1"/>
</dbReference>
<dbReference type="OrthoDB" id="9767869at2"/>
<keyword evidence="17 20" id="KW-0472">Membrane</keyword>
<dbReference type="GO" id="GO:0005886">
    <property type="term" value="C:plasma membrane"/>
    <property type="evidence" value="ECO:0007669"/>
    <property type="project" value="UniProtKB-SubCell"/>
</dbReference>
<protein>
    <recommendedName>
        <fullName evidence="6 20">Ubiquinol-cytochrome c reductase iron-sulfur subunit</fullName>
        <ecNumber evidence="5 20">7.1.1.8</ecNumber>
    </recommendedName>
</protein>
<comment type="caution">
    <text evidence="23">The sequence shown here is derived from an EMBL/GenBank/DDBJ whole genome shotgun (WGS) entry which is preliminary data.</text>
</comment>
<keyword evidence="11" id="KW-0479">Metal-binding</keyword>
<dbReference type="Pfam" id="PF00355">
    <property type="entry name" value="Rieske"/>
    <property type="match status" value="1"/>
</dbReference>
<evidence type="ECO:0000313" key="23">
    <source>
        <dbReference type="EMBL" id="TQL17364.1"/>
    </source>
</evidence>
<evidence type="ECO:0000256" key="21">
    <source>
        <dbReference type="RuleBase" id="RU004497"/>
    </source>
</evidence>
<organism evidence="23 24">
    <name type="scientific">Zymomonas mobilis</name>
    <dbReference type="NCBI Taxonomy" id="542"/>
    <lineage>
        <taxon>Bacteria</taxon>
        <taxon>Pseudomonadati</taxon>
        <taxon>Pseudomonadota</taxon>
        <taxon>Alphaproteobacteria</taxon>
        <taxon>Sphingomonadales</taxon>
        <taxon>Zymomonadaceae</taxon>
        <taxon>Zymomonas</taxon>
    </lineage>
</organism>
<evidence type="ECO:0000256" key="7">
    <source>
        <dbReference type="ARBA" id="ARBA00022448"/>
    </source>
</evidence>
<dbReference type="Pfam" id="PF10399">
    <property type="entry name" value="UCR_Fe-S_N"/>
    <property type="match status" value="1"/>
</dbReference>
<dbReference type="GO" id="GO:0051537">
    <property type="term" value="F:2 iron, 2 sulfur cluster binding"/>
    <property type="evidence" value="ECO:0007669"/>
    <property type="project" value="UniProtKB-KW"/>
</dbReference>
<evidence type="ECO:0000256" key="15">
    <source>
        <dbReference type="ARBA" id="ARBA00023004"/>
    </source>
</evidence>
<keyword evidence="12" id="KW-1278">Translocase</keyword>
<evidence type="ECO:0000256" key="20">
    <source>
        <dbReference type="RuleBase" id="RU004494"/>
    </source>
</evidence>
<dbReference type="InterPro" id="IPR006317">
    <property type="entry name" value="Ubiquinol_cyt_c_Rdtase_Fe-S-su"/>
</dbReference>
<dbReference type="AlphaFoldDB" id="A0A542W1B2"/>
<evidence type="ECO:0000256" key="8">
    <source>
        <dbReference type="ARBA" id="ARBA00022475"/>
    </source>
</evidence>
<dbReference type="GO" id="GO:0008121">
    <property type="term" value="F:quinol-cytochrome-c reductase activity"/>
    <property type="evidence" value="ECO:0007669"/>
    <property type="project" value="UniProtKB-EC"/>
</dbReference>
<evidence type="ECO:0000256" key="6">
    <source>
        <dbReference type="ARBA" id="ARBA00019816"/>
    </source>
</evidence>
<dbReference type="EC" id="7.1.1.8" evidence="5 20"/>
<keyword evidence="7 20" id="KW-0813">Transport</keyword>
<feature type="domain" description="Rieske" evidence="22">
    <location>
        <begin position="88"/>
        <end position="180"/>
    </location>
</feature>
<keyword evidence="14 20" id="KW-1133">Transmembrane helix</keyword>
<dbReference type="InterPro" id="IPR019470">
    <property type="entry name" value="Ubiq_cytC_Rdtase_Fe-S_su_TAT"/>
</dbReference>
<evidence type="ECO:0000256" key="10">
    <source>
        <dbReference type="ARBA" id="ARBA00022714"/>
    </source>
</evidence>
<evidence type="ECO:0000256" key="9">
    <source>
        <dbReference type="ARBA" id="ARBA00022692"/>
    </source>
</evidence>
<dbReference type="InterPro" id="IPR017941">
    <property type="entry name" value="Rieske_2Fe-2S"/>
</dbReference>
<dbReference type="Gene3D" id="2.102.10.10">
    <property type="entry name" value="Rieske [2Fe-2S] iron-sulphur domain"/>
    <property type="match status" value="1"/>
</dbReference>
<evidence type="ECO:0000256" key="13">
    <source>
        <dbReference type="ARBA" id="ARBA00022982"/>
    </source>
</evidence>
<evidence type="ECO:0000256" key="12">
    <source>
        <dbReference type="ARBA" id="ARBA00022967"/>
    </source>
</evidence>
<evidence type="ECO:0000256" key="2">
    <source>
        <dbReference type="ARBA" id="ARBA00004162"/>
    </source>
</evidence>
<dbReference type="PROSITE" id="PS51318">
    <property type="entry name" value="TAT"/>
    <property type="match status" value="1"/>
</dbReference>
<evidence type="ECO:0000256" key="17">
    <source>
        <dbReference type="ARBA" id="ARBA00023136"/>
    </source>
</evidence>
<comment type="function">
    <text evidence="1">Component of the ubiquinol-cytochrome c reductase complex (complex III or cytochrome b-c1 complex), which is a respiratory chain that generates an electrochemical potential coupled to ATP synthesis.</text>
</comment>
<proteinExistence type="inferred from homology"/>
<keyword evidence="10" id="KW-0001">2Fe-2S</keyword>
<dbReference type="PRINTS" id="PR00162">
    <property type="entry name" value="RIESKE"/>
</dbReference>
<reference evidence="23 24" key="1">
    <citation type="submission" date="2019-06" db="EMBL/GenBank/DDBJ databases">
        <title>Genome sequencing of Zymomonas mobilis strains for genetic engineering and biofuel applications.</title>
        <authorList>
            <person name="Teravest M."/>
        </authorList>
    </citation>
    <scope>NUCLEOTIDE SEQUENCE [LARGE SCALE GENOMIC DNA]</scope>
    <source>
        <strain evidence="23 24">AN0101</strain>
    </source>
</reference>
<evidence type="ECO:0000256" key="18">
    <source>
        <dbReference type="ARBA" id="ARBA00023157"/>
    </source>
</evidence>
<dbReference type="CDD" id="cd03470">
    <property type="entry name" value="Rieske_cytochrome_bc1"/>
    <property type="match status" value="1"/>
</dbReference>
<comment type="cofactor">
    <cofactor evidence="20">
        <name>[2Fe-2S] cluster</name>
        <dbReference type="ChEBI" id="CHEBI:190135"/>
    </cofactor>
    <text evidence="20">Binds 1 [2Fe-2S] cluster per subunit.</text>
</comment>
<evidence type="ECO:0000313" key="24">
    <source>
        <dbReference type="Proteomes" id="UP000316887"/>
    </source>
</evidence>
<dbReference type="SUPFAM" id="SSF50022">
    <property type="entry name" value="ISP domain"/>
    <property type="match status" value="1"/>
</dbReference>
<dbReference type="NCBIfam" id="TIGR01416">
    <property type="entry name" value="Rieske_proteo"/>
    <property type="match status" value="1"/>
</dbReference>
<evidence type="ECO:0000256" key="19">
    <source>
        <dbReference type="ARBA" id="ARBA00029351"/>
    </source>
</evidence>
<accession>A0A542W1B2</accession>
<gene>
    <name evidence="23" type="ORF">FBY58_0943</name>
</gene>